<dbReference type="PROSITE" id="PS51257">
    <property type="entry name" value="PROKAR_LIPOPROTEIN"/>
    <property type="match status" value="1"/>
</dbReference>
<feature type="chain" id="PRO_5043205623" evidence="1">
    <location>
        <begin position="22"/>
        <end position="284"/>
    </location>
</feature>
<sequence length="284" mass="31547">MTKIKFIAFILFAAIISSCSSDNSDESRSDSFFKFTYDGKAQNIKTWQAQKQGDFIEVMGTSEEGIAIDFKFNSYGNLYQALTNPVTNNNNIPWLQASENFTSNTFTFTLENLNTTDKTVQVKFSGKVYEDGYDYESDFVNVSGSFKVSYEEITPQVEGLGTFAKIDGKDWHGLSFDGTIENQTTKIIYAENDGEYTIGIAFPDYNAKTGTYNFTSNNSAYKISFQKYDVATHENITYDVSGTVNFTTLNTVLAAGTFSLTATHPTTKAKIVISNGTFKESAAF</sequence>
<dbReference type="AlphaFoldDB" id="A0A521CDD5"/>
<dbReference type="RefSeq" id="WP_142450166.1">
    <property type="nucleotide sequence ID" value="NZ_FXTA01000002.1"/>
</dbReference>
<evidence type="ECO:0000313" key="5">
    <source>
        <dbReference type="Proteomes" id="UP000468990"/>
    </source>
</evidence>
<evidence type="ECO:0000313" key="3">
    <source>
        <dbReference type="EMBL" id="SMO56780.1"/>
    </source>
</evidence>
<evidence type="ECO:0000256" key="1">
    <source>
        <dbReference type="SAM" id="SignalP"/>
    </source>
</evidence>
<reference evidence="2 5" key="2">
    <citation type="submission" date="2019-11" db="EMBL/GenBank/DDBJ databases">
        <title>Flavobacterium resistens genome.</title>
        <authorList>
            <person name="Wilson V.M."/>
            <person name="Newman J.D."/>
        </authorList>
    </citation>
    <scope>NUCLEOTIDE SEQUENCE [LARGE SCALE GENOMIC DNA]</scope>
    <source>
        <strain evidence="2 5">DSM 19382</strain>
    </source>
</reference>
<protein>
    <submittedName>
        <fullName evidence="3">Uncharacterized protein</fullName>
    </submittedName>
</protein>
<evidence type="ECO:0000313" key="4">
    <source>
        <dbReference type="Proteomes" id="UP000317289"/>
    </source>
</evidence>
<organism evidence="3 4">
    <name type="scientific">Flavobacterium resistens</name>
    <dbReference type="NCBI Taxonomy" id="443612"/>
    <lineage>
        <taxon>Bacteria</taxon>
        <taxon>Pseudomonadati</taxon>
        <taxon>Bacteroidota</taxon>
        <taxon>Flavobacteriia</taxon>
        <taxon>Flavobacteriales</taxon>
        <taxon>Flavobacteriaceae</taxon>
        <taxon>Flavobacterium</taxon>
    </lineage>
</organism>
<gene>
    <name evidence="2" type="ORF">GJU42_00900</name>
    <name evidence="3" type="ORF">SAMN06265349_102416</name>
</gene>
<proteinExistence type="predicted"/>
<name>A0A521CDD5_9FLAO</name>
<keyword evidence="5" id="KW-1185">Reference proteome</keyword>
<dbReference type="EMBL" id="FXTA01000002">
    <property type="protein sequence ID" value="SMO56780.1"/>
    <property type="molecule type" value="Genomic_DNA"/>
</dbReference>
<accession>A0A521CDD5</accession>
<reference evidence="3 4" key="1">
    <citation type="submission" date="2017-05" db="EMBL/GenBank/DDBJ databases">
        <authorList>
            <person name="Varghese N."/>
            <person name="Submissions S."/>
        </authorList>
    </citation>
    <scope>NUCLEOTIDE SEQUENCE [LARGE SCALE GENOMIC DNA]</scope>
    <source>
        <strain evidence="3 4">DSM 19382</strain>
    </source>
</reference>
<dbReference type="EMBL" id="WKKG01000001">
    <property type="protein sequence ID" value="MRX66513.1"/>
    <property type="molecule type" value="Genomic_DNA"/>
</dbReference>
<keyword evidence="1" id="KW-0732">Signal</keyword>
<dbReference type="Proteomes" id="UP000317289">
    <property type="component" value="Unassembled WGS sequence"/>
</dbReference>
<dbReference type="Proteomes" id="UP000468990">
    <property type="component" value="Unassembled WGS sequence"/>
</dbReference>
<dbReference type="OrthoDB" id="1329515at2"/>
<feature type="signal peptide" evidence="1">
    <location>
        <begin position="1"/>
        <end position="21"/>
    </location>
</feature>
<evidence type="ECO:0000313" key="2">
    <source>
        <dbReference type="EMBL" id="MRX66513.1"/>
    </source>
</evidence>